<feature type="region of interest" description="Disordered" evidence="6">
    <location>
        <begin position="382"/>
        <end position="481"/>
    </location>
</feature>
<evidence type="ECO:0000256" key="1">
    <source>
        <dbReference type="ARBA" id="ARBA00004141"/>
    </source>
</evidence>
<feature type="domain" description="Membrane insertase YidC/Oxa/ALB C-terminal" evidence="8">
    <location>
        <begin position="129"/>
        <end position="342"/>
    </location>
</feature>
<keyword evidence="4 7" id="KW-0472">Membrane</keyword>
<comment type="caution">
    <text evidence="9">The sequence shown here is derived from an EMBL/GenBank/DDBJ whole genome shotgun (WGS) entry which is preliminary data.</text>
</comment>
<dbReference type="PANTHER" id="PTHR12428:SF14">
    <property type="entry name" value="ALBINO3-LIKE PROTEIN 1, CHLOROPLASTIC"/>
    <property type="match status" value="1"/>
</dbReference>
<dbReference type="Proteomes" id="UP000751190">
    <property type="component" value="Unassembled WGS sequence"/>
</dbReference>
<keyword evidence="2 5" id="KW-0812">Transmembrane</keyword>
<feature type="transmembrane region" description="Helical" evidence="7">
    <location>
        <begin position="129"/>
        <end position="149"/>
    </location>
</feature>
<keyword evidence="10" id="KW-1185">Reference proteome</keyword>
<evidence type="ECO:0000256" key="3">
    <source>
        <dbReference type="ARBA" id="ARBA00022989"/>
    </source>
</evidence>
<evidence type="ECO:0000259" key="8">
    <source>
        <dbReference type="Pfam" id="PF02096"/>
    </source>
</evidence>
<evidence type="ECO:0000256" key="5">
    <source>
        <dbReference type="RuleBase" id="RU003945"/>
    </source>
</evidence>
<feature type="transmembrane region" description="Helical" evidence="7">
    <location>
        <begin position="309"/>
        <end position="330"/>
    </location>
</feature>
<reference evidence="9" key="1">
    <citation type="submission" date="2021-05" db="EMBL/GenBank/DDBJ databases">
        <title>The genome of the haptophyte Pavlova lutheri (Diacronema luteri, Pavlovales) - a model for lipid biosynthesis in eukaryotic algae.</title>
        <authorList>
            <person name="Hulatt C.J."/>
            <person name="Posewitz M.C."/>
        </authorList>
    </citation>
    <scope>NUCLEOTIDE SEQUENCE</scope>
    <source>
        <strain evidence="9">NIVA-4/92</strain>
    </source>
</reference>
<proteinExistence type="inferred from homology"/>
<accession>A0A8J5WZQ9</accession>
<feature type="transmembrane region" description="Helical" evidence="7">
    <location>
        <begin position="270"/>
        <end position="289"/>
    </location>
</feature>
<dbReference type="GO" id="GO:0016020">
    <property type="term" value="C:membrane"/>
    <property type="evidence" value="ECO:0007669"/>
    <property type="project" value="UniProtKB-SubCell"/>
</dbReference>
<dbReference type="InterPro" id="IPR047196">
    <property type="entry name" value="YidC_ALB_C"/>
</dbReference>
<keyword evidence="3 7" id="KW-1133">Transmembrane helix</keyword>
<dbReference type="InterPro" id="IPR028055">
    <property type="entry name" value="YidC/Oxa/ALB_C"/>
</dbReference>
<dbReference type="OrthoDB" id="2148490at2759"/>
<evidence type="ECO:0000313" key="10">
    <source>
        <dbReference type="Proteomes" id="UP000751190"/>
    </source>
</evidence>
<dbReference type="GO" id="GO:0051205">
    <property type="term" value="P:protein insertion into membrane"/>
    <property type="evidence" value="ECO:0007669"/>
    <property type="project" value="TreeGrafter"/>
</dbReference>
<evidence type="ECO:0000256" key="7">
    <source>
        <dbReference type="SAM" id="Phobius"/>
    </source>
</evidence>
<dbReference type="NCBIfam" id="TIGR03592">
    <property type="entry name" value="yidC_oxa1_cterm"/>
    <property type="match status" value="1"/>
</dbReference>
<organism evidence="9 10">
    <name type="scientific">Diacronema lutheri</name>
    <name type="common">Unicellular marine alga</name>
    <name type="synonym">Monochrysis lutheri</name>
    <dbReference type="NCBI Taxonomy" id="2081491"/>
    <lineage>
        <taxon>Eukaryota</taxon>
        <taxon>Haptista</taxon>
        <taxon>Haptophyta</taxon>
        <taxon>Pavlovophyceae</taxon>
        <taxon>Pavlovales</taxon>
        <taxon>Pavlovaceae</taxon>
        <taxon>Diacronema</taxon>
    </lineage>
</organism>
<evidence type="ECO:0000256" key="6">
    <source>
        <dbReference type="SAM" id="MobiDB-lite"/>
    </source>
</evidence>
<comment type="similarity">
    <text evidence="5">Belongs to the OXA1/ALB3/YidC family.</text>
</comment>
<name>A0A8J5WZQ9_DIALT</name>
<dbReference type="CDD" id="cd20070">
    <property type="entry name" value="5TM_YidC_Alb3"/>
    <property type="match status" value="1"/>
</dbReference>
<gene>
    <name evidence="9" type="ORF">KFE25_012696</name>
</gene>
<comment type="subcellular location">
    <subcellularLocation>
        <location evidence="1 5">Membrane</location>
        <topology evidence="1 5">Multi-pass membrane protein</topology>
    </subcellularLocation>
</comment>
<evidence type="ECO:0000313" key="9">
    <source>
        <dbReference type="EMBL" id="KAG8457121.1"/>
    </source>
</evidence>
<feature type="region of interest" description="Disordered" evidence="6">
    <location>
        <begin position="354"/>
        <end position="373"/>
    </location>
</feature>
<dbReference type="AlphaFoldDB" id="A0A8J5WZQ9"/>
<dbReference type="Pfam" id="PF02096">
    <property type="entry name" value="60KD_IMP"/>
    <property type="match status" value="1"/>
</dbReference>
<dbReference type="EMBL" id="JAGTXO010000081">
    <property type="protein sequence ID" value="KAG8457121.1"/>
    <property type="molecule type" value="Genomic_DNA"/>
</dbReference>
<protein>
    <recommendedName>
        <fullName evidence="8">Membrane insertase YidC/Oxa/ALB C-terminal domain-containing protein</fullName>
    </recommendedName>
</protein>
<evidence type="ECO:0000256" key="4">
    <source>
        <dbReference type="ARBA" id="ARBA00023136"/>
    </source>
</evidence>
<evidence type="ECO:0000256" key="2">
    <source>
        <dbReference type="ARBA" id="ARBA00022692"/>
    </source>
</evidence>
<sequence length="481" mass="49461">MLAALALAAPIGALSGARAPTVRARSLLRSRAALAMSADAVDMLGHAHAALEVARPLAEAHALALSALLADATGAAAPAAGAVVDAAAPAVGTVASSDNGPIALLAKGVALAITAIHDTLSAQGVTKPYGLSIILFTLIIKVVLFPLNFQQIKSTTQMQAIQPKVAAIRAKYPNAAQDASQANAVNTEIAALYQAENLNPLAGCLPSLAQIPVFIALYRALINLAKADLLEEPFLWIPSLEGPVKEQGMGLGWLTEWVNGQPQFGWPDTLAYLSLPLILVLCQAASFSVLTPPTSDPNQQRTQDILKFLPLMIGFFSLSTPAGLVVYWVVNSILTTVQTLGIRALIGYTPPEAAPAAPAPTPGAAPPAAPSKGFGAFKSASSVDLDRWPSTREEGGYTVKITPPQAARPPPGQPSAVVDVTPLAPTEQPPAAGAAPDGTEGESQHASSGADADENGDSESRAAAKRRAKAEAKAKGGFKKK</sequence>
<dbReference type="GO" id="GO:0032977">
    <property type="term" value="F:membrane insertase activity"/>
    <property type="evidence" value="ECO:0007669"/>
    <property type="project" value="InterPro"/>
</dbReference>
<dbReference type="InterPro" id="IPR001708">
    <property type="entry name" value="YidC/ALB3/OXA1/COX18"/>
</dbReference>
<feature type="compositionally biased region" description="Basic and acidic residues" evidence="6">
    <location>
        <begin position="384"/>
        <end position="395"/>
    </location>
</feature>
<dbReference type="PANTHER" id="PTHR12428">
    <property type="entry name" value="OXA1"/>
    <property type="match status" value="1"/>
</dbReference>
<feature type="compositionally biased region" description="Pro residues" evidence="6">
    <location>
        <begin position="357"/>
        <end position="369"/>
    </location>
</feature>